<keyword evidence="9" id="KW-0547">Nucleotide-binding</keyword>
<evidence type="ECO:0000256" key="10">
    <source>
        <dbReference type="ARBA" id="ARBA00022840"/>
    </source>
</evidence>
<feature type="domain" description="NACHT" evidence="18">
    <location>
        <begin position="263"/>
        <end position="399"/>
    </location>
</feature>
<dbReference type="InterPro" id="IPR041267">
    <property type="entry name" value="NLRP_HD2"/>
</dbReference>
<evidence type="ECO:0000256" key="2">
    <source>
        <dbReference type="ARBA" id="ARBA00004193"/>
    </source>
</evidence>
<dbReference type="InterPro" id="IPR011029">
    <property type="entry name" value="DEATH-like_dom_sf"/>
</dbReference>
<evidence type="ECO:0000313" key="20">
    <source>
        <dbReference type="Proteomes" id="UP001181693"/>
    </source>
</evidence>
<dbReference type="Pfam" id="PF17779">
    <property type="entry name" value="WHD_NOD2"/>
    <property type="match status" value="1"/>
</dbReference>
<dbReference type="SUPFAM" id="SSF52540">
    <property type="entry name" value="P-loop containing nucleoside triphosphate hydrolases"/>
    <property type="match status" value="1"/>
</dbReference>
<dbReference type="Proteomes" id="UP001181693">
    <property type="component" value="Unassembled WGS sequence"/>
</dbReference>
<keyword evidence="11" id="KW-0832">Ubl conjugation</keyword>
<evidence type="ECO:0000259" key="18">
    <source>
        <dbReference type="PROSITE" id="PS50837"/>
    </source>
</evidence>
<evidence type="ECO:0000313" key="19">
    <source>
        <dbReference type="EMBL" id="DBA17041.1"/>
    </source>
</evidence>
<dbReference type="SMART" id="SM00368">
    <property type="entry name" value="LRR_RI"/>
    <property type="match status" value="5"/>
</dbReference>
<accession>A0AAV2ZI14</accession>
<keyword evidence="20" id="KW-1185">Reference proteome</keyword>
<dbReference type="SUPFAM" id="SSF47986">
    <property type="entry name" value="DEATH domain"/>
    <property type="match status" value="2"/>
</dbReference>
<evidence type="ECO:0000256" key="16">
    <source>
        <dbReference type="ARBA" id="ARBA00038296"/>
    </source>
</evidence>
<keyword evidence="6" id="KW-0399">Innate immunity</keyword>
<evidence type="ECO:0000256" key="5">
    <source>
        <dbReference type="ARBA" id="ARBA00022490"/>
    </source>
</evidence>
<keyword evidence="14" id="KW-0564">Palmitate</keyword>
<evidence type="ECO:0000256" key="13">
    <source>
        <dbReference type="ARBA" id="ARBA00023136"/>
    </source>
</evidence>
<dbReference type="SUPFAM" id="SSF52047">
    <property type="entry name" value="RNI-like"/>
    <property type="match status" value="1"/>
</dbReference>
<comment type="caution">
    <text evidence="19">The sequence shown here is derived from an EMBL/GenBank/DDBJ whole genome shotgun (WGS) entry which is preliminary data.</text>
</comment>
<dbReference type="InterPro" id="IPR051261">
    <property type="entry name" value="NLR"/>
</dbReference>
<evidence type="ECO:0000256" key="15">
    <source>
        <dbReference type="ARBA" id="ARBA00023288"/>
    </source>
</evidence>
<reference evidence="19" key="1">
    <citation type="thesis" date="2020" institute="ProQuest LLC" country="789 East Eisenhower Parkway, Ann Arbor, MI, USA">
        <title>Comparative Genomics and Chromosome Evolution.</title>
        <authorList>
            <person name="Mudd A.B."/>
        </authorList>
    </citation>
    <scope>NUCLEOTIDE SEQUENCE</scope>
    <source>
        <strain evidence="19">1538</strain>
        <tissue evidence="19">Blood</tissue>
    </source>
</reference>
<keyword evidence="5" id="KW-0963">Cytoplasm</keyword>
<dbReference type="InterPro" id="IPR007111">
    <property type="entry name" value="NACHT_NTPase"/>
</dbReference>
<dbReference type="PROSITE" id="PS50209">
    <property type="entry name" value="CARD"/>
    <property type="match status" value="2"/>
</dbReference>
<name>A0AAV2ZI14_PYXAD</name>
<keyword evidence="7" id="KW-0433">Leucine-rich repeat</keyword>
<dbReference type="GO" id="GO:0045087">
    <property type="term" value="P:innate immune response"/>
    <property type="evidence" value="ECO:0007669"/>
    <property type="project" value="UniProtKB-KW"/>
</dbReference>
<protein>
    <recommendedName>
        <fullName evidence="21">Nucleotide-binding oligomerization domain-containing protein 2</fullName>
    </recommendedName>
</protein>
<evidence type="ECO:0000259" key="17">
    <source>
        <dbReference type="PROSITE" id="PS50209"/>
    </source>
</evidence>
<keyword evidence="13" id="KW-0472">Membrane</keyword>
<keyword evidence="12" id="KW-0391">Immunity</keyword>
<evidence type="ECO:0000256" key="11">
    <source>
        <dbReference type="ARBA" id="ARBA00022843"/>
    </source>
</evidence>
<organism evidence="19 20">
    <name type="scientific">Pyxicephalus adspersus</name>
    <name type="common">African bullfrog</name>
    <dbReference type="NCBI Taxonomy" id="30357"/>
    <lineage>
        <taxon>Eukaryota</taxon>
        <taxon>Metazoa</taxon>
        <taxon>Chordata</taxon>
        <taxon>Craniata</taxon>
        <taxon>Vertebrata</taxon>
        <taxon>Euteleostomi</taxon>
        <taxon>Amphibia</taxon>
        <taxon>Batrachia</taxon>
        <taxon>Anura</taxon>
        <taxon>Neobatrachia</taxon>
        <taxon>Ranoidea</taxon>
        <taxon>Pyxicephalidae</taxon>
        <taxon>Pyxicephalinae</taxon>
        <taxon>Pyxicephalus</taxon>
    </lineage>
</organism>
<dbReference type="GO" id="GO:0042981">
    <property type="term" value="P:regulation of apoptotic process"/>
    <property type="evidence" value="ECO:0007669"/>
    <property type="project" value="InterPro"/>
</dbReference>
<dbReference type="Pfam" id="PF00619">
    <property type="entry name" value="CARD"/>
    <property type="match status" value="2"/>
</dbReference>
<dbReference type="InterPro" id="IPR032675">
    <property type="entry name" value="LRR_dom_sf"/>
</dbReference>
<evidence type="ECO:0000256" key="3">
    <source>
        <dbReference type="ARBA" id="ARBA00004496"/>
    </source>
</evidence>
<dbReference type="EMBL" id="DYDO01000010">
    <property type="protein sequence ID" value="DBA17041.1"/>
    <property type="molecule type" value="Genomic_DNA"/>
</dbReference>
<dbReference type="Gene3D" id="1.10.533.10">
    <property type="entry name" value="Death Domain, Fas"/>
    <property type="match status" value="2"/>
</dbReference>
<evidence type="ECO:0000256" key="9">
    <source>
        <dbReference type="ARBA" id="ARBA00022741"/>
    </source>
</evidence>
<feature type="domain" description="CARD" evidence="17">
    <location>
        <begin position="1"/>
        <end position="82"/>
    </location>
</feature>
<keyword evidence="10" id="KW-0067">ATP-binding</keyword>
<keyword evidence="8" id="KW-0677">Repeat</keyword>
<evidence type="ECO:0000256" key="7">
    <source>
        <dbReference type="ARBA" id="ARBA00022614"/>
    </source>
</evidence>
<dbReference type="GO" id="GO:0016323">
    <property type="term" value="C:basolateral plasma membrane"/>
    <property type="evidence" value="ECO:0007669"/>
    <property type="project" value="UniProtKB-SubCell"/>
</dbReference>
<evidence type="ECO:0000256" key="4">
    <source>
        <dbReference type="ARBA" id="ARBA00022475"/>
    </source>
</evidence>
<dbReference type="Pfam" id="PF13516">
    <property type="entry name" value="LRR_6"/>
    <property type="match status" value="2"/>
</dbReference>
<dbReference type="Pfam" id="PF05729">
    <property type="entry name" value="NACHT"/>
    <property type="match status" value="1"/>
</dbReference>
<dbReference type="Pfam" id="PF17776">
    <property type="entry name" value="NLRC4_HD2"/>
    <property type="match status" value="1"/>
</dbReference>
<dbReference type="InterPro" id="IPR041075">
    <property type="entry name" value="NOD1/2_WH"/>
</dbReference>
<dbReference type="InterPro" id="IPR001611">
    <property type="entry name" value="Leu-rich_rpt"/>
</dbReference>
<sequence length="927" mass="104553">MCSLHTIQTKREDIVSVLARGSVDKYECLLDHLLSHNVLNWEEYQSCTLGGKPLCILVRNLLDIITCKGDTCCSIFLDAFQKNETCEEQFNFQFPDDLEKSSNYLQSERPGIVQLLHNYTSAVLQKLLEHGFISECEIDTIQLPIYSPSQKARRLLDLIQLKGNEAARCLLKIIQNLEQGQTAIVTNDCLAFHKKLKNIICAQTKFLSTYDGTENMCLEDVYTECVLELPRSKNMLDHGHGSQTTLDLHNIFNEQGIINENADTIIILGDAGSGKSTLLQHIQHLWARGKAFQNFCFVFPFSCRRLCCITKPICLKTLLFELCCWPDQLQEDIFQFIIDHPSQVLLTFDGFDEFKFSFTDDNKHCSPTEPTNVSSIVFNLIEGNLMKDCIKVVTSRPDAVNVALRKYIKKEINLRGFSEEGIETFIRKHHDNPDTSEGIINLVKNSLSLNGLCHIPVFCWIISKCHKELINSGYKAPQTMTDMYMLTLKHFLLHASSNIKQTQNILSDRSNSVKHFGKIALSGLRKGLYVFSPQDIAKAGITEDDLSLGFLVFSKNFSDEGKTSHYYEFLHVTFQCFFAALFIVASDDMDSSKLYQLFKWNRRQSGNLLVQRLPISCVQPVFQRQNKMILRNIEIRNLQITATFVAGLFSSALNTLLVDSWQPEKMAMKCKTVKKCLAKAIQKHFKSIPPALPDEKKAMHAMPEFVWLIKCIYEMQDITLAERAVRGLAVDHLKMTYCGIGPAECTALAYVLTHLKNPVGIQLDHNSVGDTGIEQLIPCLHICHALYLRDNNITDKGLCSLVEHAIEWPNFQKIALFNNGLTDNCMNSLANLLKKRQNFLSLRLGNNCITEVGGQILAEGLKENQSIKYLGLWGNQVGDAGAKAIADALKSNKSMVWLSMVGNNIGSIGGQALANMLKNNAVLEELW</sequence>
<keyword evidence="15" id="KW-0449">Lipoprotein</keyword>
<evidence type="ECO:0000256" key="6">
    <source>
        <dbReference type="ARBA" id="ARBA00022588"/>
    </source>
</evidence>
<evidence type="ECO:0000256" key="14">
    <source>
        <dbReference type="ARBA" id="ARBA00023139"/>
    </source>
</evidence>
<comment type="similarity">
    <text evidence="16">Belongs to the NOD1-NOD2 family.</text>
</comment>
<dbReference type="InterPro" id="IPR027417">
    <property type="entry name" value="P-loop_NTPase"/>
</dbReference>
<dbReference type="GO" id="GO:0005737">
    <property type="term" value="C:cytoplasm"/>
    <property type="evidence" value="ECO:0007669"/>
    <property type="project" value="UniProtKB-SubCell"/>
</dbReference>
<dbReference type="PROSITE" id="PS50837">
    <property type="entry name" value="NACHT"/>
    <property type="match status" value="1"/>
</dbReference>
<dbReference type="Gene3D" id="3.40.50.300">
    <property type="entry name" value="P-loop containing nucleotide triphosphate hydrolases"/>
    <property type="match status" value="1"/>
</dbReference>
<dbReference type="AlphaFoldDB" id="A0AAV2ZI14"/>
<evidence type="ECO:0000256" key="1">
    <source>
        <dbReference type="ARBA" id="ARBA00004187"/>
    </source>
</evidence>
<feature type="domain" description="CARD" evidence="17">
    <location>
        <begin position="97"/>
        <end position="179"/>
    </location>
</feature>
<dbReference type="InterPro" id="IPR001315">
    <property type="entry name" value="CARD"/>
</dbReference>
<gene>
    <name evidence="19" type="ORF">GDO54_002556</name>
</gene>
<keyword evidence="4" id="KW-1003">Cell membrane</keyword>
<comment type="subcellular location">
    <subcellularLocation>
        <location evidence="1">Basolateral cell membrane</location>
    </subcellularLocation>
    <subcellularLocation>
        <location evidence="2">Cell membrane</location>
        <topology evidence="2">Lipid-anchor</topology>
    </subcellularLocation>
    <subcellularLocation>
        <location evidence="3">Cytoplasm</location>
    </subcellularLocation>
</comment>
<evidence type="ECO:0000256" key="12">
    <source>
        <dbReference type="ARBA" id="ARBA00022859"/>
    </source>
</evidence>
<dbReference type="GO" id="GO:0005524">
    <property type="term" value="F:ATP binding"/>
    <property type="evidence" value="ECO:0007669"/>
    <property type="project" value="UniProtKB-KW"/>
</dbReference>
<dbReference type="PANTHER" id="PTHR24106">
    <property type="entry name" value="NACHT, LRR AND CARD DOMAINS-CONTAINING"/>
    <property type="match status" value="1"/>
</dbReference>
<evidence type="ECO:0008006" key="21">
    <source>
        <dbReference type="Google" id="ProtNLM"/>
    </source>
</evidence>
<evidence type="ECO:0000256" key="8">
    <source>
        <dbReference type="ARBA" id="ARBA00022737"/>
    </source>
</evidence>
<proteinExistence type="inferred from homology"/>
<dbReference type="FunFam" id="3.40.50.300:FF:000940">
    <property type="entry name" value="Nucleotide-binding oligomerization domain-containing protein 2"/>
    <property type="match status" value="1"/>
</dbReference>
<dbReference type="Gene3D" id="3.80.10.10">
    <property type="entry name" value="Ribonuclease Inhibitor"/>
    <property type="match status" value="1"/>
</dbReference>